<comment type="caution">
    <text evidence="3">The sequence shown here is derived from an EMBL/GenBank/DDBJ whole genome shotgun (WGS) entry which is preliminary data.</text>
</comment>
<protein>
    <recommendedName>
        <fullName evidence="2">DUF1707 domain-containing protein</fullName>
    </recommendedName>
</protein>
<sequence length="212" mass="22686">MTAELGKRLPDAQPRVRASDAEREAVVERLREATAEGRLTLEELADRCEAAYLARYRDDLDRVAADLPAPGPAEGASGPGASGVYRTKAGDATYDHPEPDPSGRLTATSGLGDLTLNLAHVRAPSTGELRVTAKAWAGDVRLIVPEGVDLRVQGSVRDRTGKRKQPVPKDAPRVHVSGTAILGEVVVVRPRGGRSALREWIEEAVDTALDFL</sequence>
<dbReference type="EMBL" id="BAAAPE010000016">
    <property type="protein sequence ID" value="GAA2096160.1"/>
    <property type="molecule type" value="Genomic_DNA"/>
</dbReference>
<feature type="domain" description="DUF1707" evidence="2">
    <location>
        <begin position="16"/>
        <end position="68"/>
    </location>
</feature>
<evidence type="ECO:0000313" key="3">
    <source>
        <dbReference type="EMBL" id="GAA2096160.1"/>
    </source>
</evidence>
<feature type="region of interest" description="Disordered" evidence="1">
    <location>
        <begin position="67"/>
        <end position="103"/>
    </location>
</feature>
<evidence type="ECO:0000256" key="1">
    <source>
        <dbReference type="SAM" id="MobiDB-lite"/>
    </source>
</evidence>
<name>A0ABN2WNT0_9ACTN</name>
<feature type="region of interest" description="Disordered" evidence="1">
    <location>
        <begin position="1"/>
        <end position="24"/>
    </location>
</feature>
<dbReference type="RefSeq" id="WP_344533401.1">
    <property type="nucleotide sequence ID" value="NZ_BAAAPE010000016.1"/>
</dbReference>
<reference evidence="3 4" key="1">
    <citation type="journal article" date="2019" name="Int. J. Syst. Evol. Microbiol.">
        <title>The Global Catalogue of Microorganisms (GCM) 10K type strain sequencing project: providing services to taxonomists for standard genome sequencing and annotation.</title>
        <authorList>
            <consortium name="The Broad Institute Genomics Platform"/>
            <consortium name="The Broad Institute Genome Sequencing Center for Infectious Disease"/>
            <person name="Wu L."/>
            <person name="Ma J."/>
        </authorList>
    </citation>
    <scope>NUCLEOTIDE SEQUENCE [LARGE SCALE GENOMIC DNA]</scope>
    <source>
        <strain evidence="3 4">JCM 15478</strain>
    </source>
</reference>
<dbReference type="InterPro" id="IPR012551">
    <property type="entry name" value="DUF1707_SHOCT-like"/>
</dbReference>
<dbReference type="PANTHER" id="PTHR40763:SF4">
    <property type="entry name" value="DUF1707 DOMAIN-CONTAINING PROTEIN"/>
    <property type="match status" value="1"/>
</dbReference>
<evidence type="ECO:0000259" key="2">
    <source>
        <dbReference type="Pfam" id="PF08044"/>
    </source>
</evidence>
<dbReference type="Pfam" id="PF08044">
    <property type="entry name" value="DUF1707"/>
    <property type="match status" value="1"/>
</dbReference>
<accession>A0ABN2WNT0</accession>
<feature type="compositionally biased region" description="Basic and acidic residues" evidence="1">
    <location>
        <begin position="1"/>
        <end position="10"/>
    </location>
</feature>
<evidence type="ECO:0000313" key="4">
    <source>
        <dbReference type="Proteomes" id="UP001500016"/>
    </source>
</evidence>
<proteinExistence type="predicted"/>
<dbReference type="PANTHER" id="PTHR40763">
    <property type="entry name" value="MEMBRANE PROTEIN-RELATED"/>
    <property type="match status" value="1"/>
</dbReference>
<dbReference type="Proteomes" id="UP001500016">
    <property type="component" value="Unassembled WGS sequence"/>
</dbReference>
<keyword evidence="4" id="KW-1185">Reference proteome</keyword>
<organism evidence="3 4">
    <name type="scientific">Streptomyces albiaxialis</name>
    <dbReference type="NCBI Taxonomy" id="329523"/>
    <lineage>
        <taxon>Bacteria</taxon>
        <taxon>Bacillati</taxon>
        <taxon>Actinomycetota</taxon>
        <taxon>Actinomycetes</taxon>
        <taxon>Kitasatosporales</taxon>
        <taxon>Streptomycetaceae</taxon>
        <taxon>Streptomyces</taxon>
    </lineage>
</organism>
<gene>
    <name evidence="3" type="ORF">GCM10009801_65510</name>
</gene>